<sequence length="91" mass="10837">MLSDWSGRREFSGFREEQSSPRKLATVERELRVTKELISRIMEKEDELIKDSIELKIYKEYQSAQKENNEIKHSVEELKKENETLKSKCSD</sequence>
<reference evidence="3 4" key="1">
    <citation type="journal article" date="2024" name="BMC Biol.">
        <title>Comparative genomics of Ascetosporea gives new insight into the evolutionary basis for animal parasitism in Rhizaria.</title>
        <authorList>
            <person name="Hiltunen Thoren M."/>
            <person name="Onut-Brannstrom I."/>
            <person name="Alfjorden A."/>
            <person name="Peckova H."/>
            <person name="Swords F."/>
            <person name="Hooper C."/>
            <person name="Holzer A.S."/>
            <person name="Bass D."/>
            <person name="Burki F."/>
        </authorList>
    </citation>
    <scope>NUCLEOTIDE SEQUENCE [LARGE SCALE GENOMIC DNA]</scope>
    <source>
        <strain evidence="3">20-A016</strain>
    </source>
</reference>
<keyword evidence="1" id="KW-0175">Coiled coil</keyword>
<proteinExistence type="predicted"/>
<feature type="coiled-coil region" evidence="1">
    <location>
        <begin position="24"/>
        <end position="88"/>
    </location>
</feature>
<evidence type="ECO:0000313" key="4">
    <source>
        <dbReference type="Proteomes" id="UP001439008"/>
    </source>
</evidence>
<feature type="region of interest" description="Disordered" evidence="2">
    <location>
        <begin position="1"/>
        <end position="22"/>
    </location>
</feature>
<gene>
    <name evidence="3" type="ORF">MHBO_004996</name>
</gene>
<organism evidence="3 4">
    <name type="scientific">Bonamia ostreae</name>
    <dbReference type="NCBI Taxonomy" id="126728"/>
    <lineage>
        <taxon>Eukaryota</taxon>
        <taxon>Sar</taxon>
        <taxon>Rhizaria</taxon>
        <taxon>Endomyxa</taxon>
        <taxon>Ascetosporea</taxon>
        <taxon>Haplosporida</taxon>
        <taxon>Bonamia</taxon>
    </lineage>
</organism>
<protein>
    <submittedName>
        <fullName evidence="3">Uncharacterized protein</fullName>
    </submittedName>
</protein>
<evidence type="ECO:0000313" key="3">
    <source>
        <dbReference type="EMBL" id="MES1923426.1"/>
    </source>
</evidence>
<evidence type="ECO:0000256" key="1">
    <source>
        <dbReference type="SAM" id="Coils"/>
    </source>
</evidence>
<comment type="caution">
    <text evidence="3">The sequence shown here is derived from an EMBL/GenBank/DDBJ whole genome shotgun (WGS) entry which is preliminary data.</text>
</comment>
<evidence type="ECO:0000256" key="2">
    <source>
        <dbReference type="SAM" id="MobiDB-lite"/>
    </source>
</evidence>
<keyword evidence="4" id="KW-1185">Reference proteome</keyword>
<dbReference type="EMBL" id="JBDODL010006154">
    <property type="protein sequence ID" value="MES1923426.1"/>
    <property type="molecule type" value="Genomic_DNA"/>
</dbReference>
<name>A0ABV2AVG4_9EUKA</name>
<dbReference type="Proteomes" id="UP001439008">
    <property type="component" value="Unassembled WGS sequence"/>
</dbReference>
<accession>A0ABV2AVG4</accession>